<dbReference type="InterPro" id="IPR027417">
    <property type="entry name" value="P-loop_NTPase"/>
</dbReference>
<dbReference type="InterPro" id="IPR014001">
    <property type="entry name" value="Helicase_ATP-bd"/>
</dbReference>
<dbReference type="AlphaFoldDB" id="A0A0C1N4V4"/>
<dbReference type="EMBL" id="JHEG02000054">
    <property type="protein sequence ID" value="KIE09672.1"/>
    <property type="molecule type" value="Genomic_DNA"/>
</dbReference>
<feature type="domain" description="Helicase C-terminal" evidence="2">
    <location>
        <begin position="214"/>
        <end position="359"/>
    </location>
</feature>
<dbReference type="InterPro" id="IPR050742">
    <property type="entry name" value="Helicase_Restrict-Modif_Enz"/>
</dbReference>
<protein>
    <submittedName>
        <fullName evidence="4">DEAD/DEAH box helicase</fullName>
    </submittedName>
</protein>
<dbReference type="OrthoDB" id="9802848at2"/>
<dbReference type="InterPro" id="IPR001650">
    <property type="entry name" value="Helicase_C-like"/>
</dbReference>
<accession>A0A0C1N4V4</accession>
<dbReference type="RefSeq" id="WP_050046098.1">
    <property type="nucleotide sequence ID" value="NZ_JHEG04000001.1"/>
</dbReference>
<dbReference type="SUPFAM" id="SSF52540">
    <property type="entry name" value="P-loop containing nucleoside triphosphate hydrolases"/>
    <property type="match status" value="1"/>
</dbReference>
<gene>
    <name evidence="4" type="ORF">DA73_0225425</name>
    <name evidence="3" type="ORF">DA73_0400002655</name>
</gene>
<dbReference type="Gene3D" id="3.40.50.300">
    <property type="entry name" value="P-loop containing nucleotide triphosphate hydrolases"/>
    <property type="match status" value="2"/>
</dbReference>
<dbReference type="GO" id="GO:0016787">
    <property type="term" value="F:hydrolase activity"/>
    <property type="evidence" value="ECO:0007669"/>
    <property type="project" value="InterPro"/>
</dbReference>
<evidence type="ECO:0000259" key="2">
    <source>
        <dbReference type="PROSITE" id="PS51194"/>
    </source>
</evidence>
<dbReference type="SMART" id="SM00490">
    <property type="entry name" value="HELICc"/>
    <property type="match status" value="1"/>
</dbReference>
<dbReference type="GO" id="GO:0003677">
    <property type="term" value="F:DNA binding"/>
    <property type="evidence" value="ECO:0007669"/>
    <property type="project" value="InterPro"/>
</dbReference>
<dbReference type="GO" id="GO:0004386">
    <property type="term" value="F:helicase activity"/>
    <property type="evidence" value="ECO:0007669"/>
    <property type="project" value="UniProtKB-KW"/>
</dbReference>
<evidence type="ECO:0000313" key="4">
    <source>
        <dbReference type="EMBL" id="KIE09672.1"/>
    </source>
</evidence>
<reference evidence="3" key="2">
    <citation type="submission" date="2019-11" db="EMBL/GenBank/DDBJ databases">
        <title>Improved Assembly of Tolypothrix boutellei genome.</title>
        <authorList>
            <person name="Sarangi A.N."/>
            <person name="Mukherjee M."/>
            <person name="Ghosh S."/>
            <person name="Singh D."/>
            <person name="Das A."/>
            <person name="Kant S."/>
            <person name="Prusty A."/>
            <person name="Tripathy S."/>
        </authorList>
    </citation>
    <scope>NUCLEOTIDE SEQUENCE</scope>
    <source>
        <strain evidence="3">VB521301</strain>
    </source>
</reference>
<dbReference type="Pfam" id="PF04851">
    <property type="entry name" value="ResIII"/>
    <property type="match status" value="1"/>
</dbReference>
<dbReference type="SMART" id="SM00487">
    <property type="entry name" value="DEXDc"/>
    <property type="match status" value="1"/>
</dbReference>
<name>A0A0C1N4V4_9CYAN</name>
<dbReference type="Proteomes" id="UP000029738">
    <property type="component" value="Unassembled WGS sequence"/>
</dbReference>
<sequence length="618" mass="70718">MFTLRDYQQELVSKALSAWSNGMRKILLQLSTGGGKTIIFAAIATEFSCRGEGVLVVAHREELILQAAEKLAALCGVQPGILKAGYKPTDSLIQVASIQTLYRRKTYPKAELVIVDEAHHCSALSYRKLLDAYPHALILGVTATPRREDGYGLRDIFEYLICSITTKELIALGYLTDYKLIAGFKYSKHKLPSKRDFTKKELEEVASDYKPSEVLKQWQNFCAGKKTIIFAVNVKHSQAIAAMFCSNSIACEHLDGDTPSDERKAILDRFRSGETLAISNCAILTEGFDCPDSEAIVIARPTTSVTLWLQMIGRILRPAPGKEFATILDMTDNWYRLGRPCDHREWSLDPVSCDPETLGSRCCPHCHHVFKPMPGLIRTLEYFHSVPSEFVTVYEADCPNCEEYFRWTLSESNGIENGGVPTVINTFDIEFKEVPPEIRPSLLRPILDAKKRKFRTEEKKLVFYNDTIKNWFLNCQELTLLELNYAIELLNCQEWAFEYSIECLVARVRKAKEWDDVTKIMSRRPDSVKKVIWSQLSRLEKDKLNQMKVEHEKELEQWLSEENLITIASYLEACEDMEMISSLWQIYNKEAIRVASQRLSTDKLDRINQWISQLERTS</sequence>
<dbReference type="PROSITE" id="PS51194">
    <property type="entry name" value="HELICASE_CTER"/>
    <property type="match status" value="1"/>
</dbReference>
<dbReference type="PROSITE" id="PS51192">
    <property type="entry name" value="HELICASE_ATP_BIND_1"/>
    <property type="match status" value="1"/>
</dbReference>
<keyword evidence="4" id="KW-0067">ATP-binding</keyword>
<dbReference type="Pfam" id="PF00271">
    <property type="entry name" value="Helicase_C"/>
    <property type="match status" value="1"/>
</dbReference>
<dbReference type="GO" id="GO:0005524">
    <property type="term" value="F:ATP binding"/>
    <property type="evidence" value="ECO:0007669"/>
    <property type="project" value="InterPro"/>
</dbReference>
<dbReference type="GO" id="GO:0005829">
    <property type="term" value="C:cytosol"/>
    <property type="evidence" value="ECO:0007669"/>
    <property type="project" value="TreeGrafter"/>
</dbReference>
<dbReference type="EMBL" id="JHEG04000001">
    <property type="protein sequence ID" value="KAF3884490.1"/>
    <property type="molecule type" value="Genomic_DNA"/>
</dbReference>
<evidence type="ECO:0000313" key="3">
    <source>
        <dbReference type="EMBL" id="KAF3884490.1"/>
    </source>
</evidence>
<dbReference type="PANTHER" id="PTHR47396">
    <property type="entry name" value="TYPE I RESTRICTION ENZYME ECOKI R PROTEIN"/>
    <property type="match status" value="1"/>
</dbReference>
<comment type="caution">
    <text evidence="4">The sequence shown here is derived from an EMBL/GenBank/DDBJ whole genome shotgun (WGS) entry which is preliminary data.</text>
</comment>
<reference evidence="4" key="1">
    <citation type="journal article" date="2015" name="Genome Announc.">
        <title>Draft Genome Sequence of Tolypothrix boutellei Strain VB521301.</title>
        <authorList>
            <person name="Chandrababunaidu M.M."/>
            <person name="Singh D."/>
            <person name="Sen D."/>
            <person name="Bhan S."/>
            <person name="Das S."/>
            <person name="Gupta A."/>
            <person name="Adhikary S.P."/>
            <person name="Tripathy S."/>
        </authorList>
    </citation>
    <scope>NUCLEOTIDE SEQUENCE</scope>
    <source>
        <strain evidence="4">VB521301</strain>
    </source>
</reference>
<keyword evidence="5" id="KW-1185">Reference proteome</keyword>
<dbReference type="InterPro" id="IPR006935">
    <property type="entry name" value="Helicase/UvrB_N"/>
</dbReference>
<organism evidence="4">
    <name type="scientific">Tolypothrix bouteillei VB521301</name>
    <dbReference type="NCBI Taxonomy" id="1479485"/>
    <lineage>
        <taxon>Bacteria</taxon>
        <taxon>Bacillati</taxon>
        <taxon>Cyanobacteriota</taxon>
        <taxon>Cyanophyceae</taxon>
        <taxon>Nostocales</taxon>
        <taxon>Tolypothrichaceae</taxon>
        <taxon>Tolypothrix</taxon>
    </lineage>
</organism>
<keyword evidence="4" id="KW-0347">Helicase</keyword>
<keyword evidence="4" id="KW-0547">Nucleotide-binding</keyword>
<proteinExistence type="predicted"/>
<dbReference type="PANTHER" id="PTHR47396:SF1">
    <property type="entry name" value="ATP-DEPENDENT HELICASE IRC3-RELATED"/>
    <property type="match status" value="1"/>
</dbReference>
<evidence type="ECO:0000259" key="1">
    <source>
        <dbReference type="PROSITE" id="PS51192"/>
    </source>
</evidence>
<evidence type="ECO:0000313" key="5">
    <source>
        <dbReference type="Proteomes" id="UP000029738"/>
    </source>
</evidence>
<keyword evidence="4" id="KW-0378">Hydrolase</keyword>
<feature type="domain" description="Helicase ATP-binding" evidence="1">
    <location>
        <begin position="17"/>
        <end position="163"/>
    </location>
</feature>
<dbReference type="STRING" id="1479485.DA73_0225425"/>